<dbReference type="EMBL" id="ML120355">
    <property type="protein sequence ID" value="RPB05035.1"/>
    <property type="molecule type" value="Genomic_DNA"/>
</dbReference>
<gene>
    <name evidence="2" type="ORF">L873DRAFT_1798501</name>
</gene>
<protein>
    <submittedName>
        <fullName evidence="2">Uncharacterized protein</fullName>
    </submittedName>
</protein>
<evidence type="ECO:0000313" key="2">
    <source>
        <dbReference type="EMBL" id="RPB05035.1"/>
    </source>
</evidence>
<keyword evidence="3" id="KW-1185">Reference proteome</keyword>
<evidence type="ECO:0000313" key="3">
    <source>
        <dbReference type="Proteomes" id="UP000276215"/>
    </source>
</evidence>
<dbReference type="AlphaFoldDB" id="A0A3N4KGQ1"/>
<feature type="compositionally biased region" description="Basic and acidic residues" evidence="1">
    <location>
        <begin position="62"/>
        <end position="84"/>
    </location>
</feature>
<evidence type="ECO:0000256" key="1">
    <source>
        <dbReference type="SAM" id="MobiDB-lite"/>
    </source>
</evidence>
<proteinExistence type="predicted"/>
<accession>A0A3N4KGQ1</accession>
<dbReference type="Proteomes" id="UP000276215">
    <property type="component" value="Unassembled WGS sequence"/>
</dbReference>
<reference evidence="2 3" key="1">
    <citation type="journal article" date="2018" name="Nat. Ecol. Evol.">
        <title>Pezizomycetes genomes reveal the molecular basis of ectomycorrhizal truffle lifestyle.</title>
        <authorList>
            <person name="Murat C."/>
            <person name="Payen T."/>
            <person name="Noel B."/>
            <person name="Kuo A."/>
            <person name="Morin E."/>
            <person name="Chen J."/>
            <person name="Kohler A."/>
            <person name="Krizsan K."/>
            <person name="Balestrini R."/>
            <person name="Da Silva C."/>
            <person name="Montanini B."/>
            <person name="Hainaut M."/>
            <person name="Levati E."/>
            <person name="Barry K.W."/>
            <person name="Belfiori B."/>
            <person name="Cichocki N."/>
            <person name="Clum A."/>
            <person name="Dockter R.B."/>
            <person name="Fauchery L."/>
            <person name="Guy J."/>
            <person name="Iotti M."/>
            <person name="Le Tacon F."/>
            <person name="Lindquist E.A."/>
            <person name="Lipzen A."/>
            <person name="Malagnac F."/>
            <person name="Mello A."/>
            <person name="Molinier V."/>
            <person name="Miyauchi S."/>
            <person name="Poulain J."/>
            <person name="Riccioni C."/>
            <person name="Rubini A."/>
            <person name="Sitrit Y."/>
            <person name="Splivallo R."/>
            <person name="Traeger S."/>
            <person name="Wang M."/>
            <person name="Zifcakova L."/>
            <person name="Wipf D."/>
            <person name="Zambonelli A."/>
            <person name="Paolocci F."/>
            <person name="Nowrousian M."/>
            <person name="Ottonello S."/>
            <person name="Baldrian P."/>
            <person name="Spatafora J.W."/>
            <person name="Henrissat B."/>
            <person name="Nagy L.G."/>
            <person name="Aury J.M."/>
            <person name="Wincker P."/>
            <person name="Grigoriev I.V."/>
            <person name="Bonfante P."/>
            <person name="Martin F.M."/>
        </authorList>
    </citation>
    <scope>NUCLEOTIDE SEQUENCE [LARGE SCALE GENOMIC DNA]</scope>
    <source>
        <strain evidence="2 3">120613-1</strain>
    </source>
</reference>
<sequence>MPIPDHLFAFASYQRLVNYRLQTPENIKEAQKKIEKNKREKLGREGPETGVEKILSLVRKEEKEEEGKAVVNRGEKAEEMKEGQKNTIRSWATEMEDDDEVEEEVSTGELMHETDEN</sequence>
<feature type="region of interest" description="Disordered" evidence="1">
    <location>
        <begin position="62"/>
        <end position="117"/>
    </location>
</feature>
<organism evidence="2 3">
    <name type="scientific">Choiromyces venosus 120613-1</name>
    <dbReference type="NCBI Taxonomy" id="1336337"/>
    <lineage>
        <taxon>Eukaryota</taxon>
        <taxon>Fungi</taxon>
        <taxon>Dikarya</taxon>
        <taxon>Ascomycota</taxon>
        <taxon>Pezizomycotina</taxon>
        <taxon>Pezizomycetes</taxon>
        <taxon>Pezizales</taxon>
        <taxon>Tuberaceae</taxon>
        <taxon>Choiromyces</taxon>
    </lineage>
</organism>
<feature type="compositionally biased region" description="Acidic residues" evidence="1">
    <location>
        <begin position="94"/>
        <end position="106"/>
    </location>
</feature>
<name>A0A3N4KGQ1_9PEZI</name>